<keyword evidence="5 8" id="KW-0518">Myosin</keyword>
<dbReference type="Gene3D" id="2.30.30.360">
    <property type="entry name" value="Myosin S1 fragment, N-terminal"/>
    <property type="match status" value="1"/>
</dbReference>
<keyword evidence="2" id="KW-0547">Nucleotide-binding</keyword>
<dbReference type="Gene3D" id="1.10.10.820">
    <property type="match status" value="1"/>
</dbReference>
<dbReference type="InterPro" id="IPR004009">
    <property type="entry name" value="SH3_Myosin"/>
</dbReference>
<keyword evidence="13" id="KW-1185">Reference proteome</keyword>
<dbReference type="PROSITE" id="PS51456">
    <property type="entry name" value="MYOSIN_MOTOR"/>
    <property type="match status" value="1"/>
</dbReference>
<dbReference type="Gene3D" id="1.20.120.720">
    <property type="entry name" value="Myosin VI head, motor domain, U50 subdomain"/>
    <property type="match status" value="1"/>
</dbReference>
<evidence type="ECO:0000256" key="2">
    <source>
        <dbReference type="ARBA" id="ARBA00022741"/>
    </source>
</evidence>
<dbReference type="SMART" id="SM00242">
    <property type="entry name" value="MYSc"/>
    <property type="match status" value="1"/>
</dbReference>
<keyword evidence="4" id="KW-0175">Coiled coil</keyword>
<comment type="similarity">
    <text evidence="1 8">Belongs to the TRAFAC class myosin-kinesin ATPase superfamily. Myosin family.</text>
</comment>
<dbReference type="GO" id="GO:0006936">
    <property type="term" value="P:muscle contraction"/>
    <property type="evidence" value="ECO:0007669"/>
    <property type="project" value="UniProtKB-ARBA"/>
</dbReference>
<dbReference type="InterPro" id="IPR036961">
    <property type="entry name" value="Kinesin_motor_dom_sf"/>
</dbReference>
<dbReference type="GO" id="GO:0016459">
    <property type="term" value="C:myosin complex"/>
    <property type="evidence" value="ECO:0007669"/>
    <property type="project" value="UniProtKB-KW"/>
</dbReference>
<dbReference type="FunFam" id="1.20.58.530:FF:000001">
    <property type="entry name" value="Myosin heavy chain"/>
    <property type="match status" value="1"/>
</dbReference>
<evidence type="ECO:0000256" key="8">
    <source>
        <dbReference type="PROSITE-ProRule" id="PRU00782"/>
    </source>
</evidence>
<reference evidence="12 13" key="1">
    <citation type="submission" date="2015-07" db="EMBL/GenBank/DDBJ databases">
        <title>The genome of Melipona quadrifasciata.</title>
        <authorList>
            <person name="Pan H."/>
            <person name="Kapheim K."/>
        </authorList>
    </citation>
    <scope>NUCLEOTIDE SEQUENCE [LARGE SCALE GENOMIC DNA]</scope>
    <source>
        <strain evidence="12">0111107301</strain>
        <tissue evidence="12">Whole body</tissue>
    </source>
</reference>
<dbReference type="PROSITE" id="PS51844">
    <property type="entry name" value="SH3_LIKE"/>
    <property type="match status" value="1"/>
</dbReference>
<dbReference type="EMBL" id="KQ435763">
    <property type="protein sequence ID" value="KOX75395.1"/>
    <property type="molecule type" value="Genomic_DNA"/>
</dbReference>
<dbReference type="PANTHER" id="PTHR13140">
    <property type="entry name" value="MYOSIN"/>
    <property type="match status" value="1"/>
</dbReference>
<dbReference type="GO" id="GO:0051015">
    <property type="term" value="F:actin filament binding"/>
    <property type="evidence" value="ECO:0007669"/>
    <property type="project" value="InterPro"/>
</dbReference>
<dbReference type="Proteomes" id="UP000053105">
    <property type="component" value="Unassembled WGS sequence"/>
</dbReference>
<dbReference type="FunFam" id="1.10.10.820:FF:000001">
    <property type="entry name" value="Myosin heavy chain"/>
    <property type="match status" value="1"/>
</dbReference>
<name>A0A0M9A1G5_9HYME</name>
<feature type="domain" description="Myosin motor" evidence="10">
    <location>
        <begin position="124"/>
        <end position="975"/>
    </location>
</feature>
<dbReference type="GO" id="GO:0016020">
    <property type="term" value="C:membrane"/>
    <property type="evidence" value="ECO:0007669"/>
    <property type="project" value="TreeGrafter"/>
</dbReference>
<proteinExistence type="inferred from homology"/>
<sequence>MPPPKKSQEDEDPTPYLFVSLEQKRIDQTKPYDAKKACWVPDEKEGYLLGEIKATKGDVVSVTLPGGEDLFHFGKEVTSGKMRRIRVQQIHFNRMKCVYKEGMPVQTKQFRKDQLAQVNPPKYEKTEDMADLTFLNEASVLHNLKQRYYSNLIYTRDFKKDQLQQVNPPKYEKCEDMSNLTYLNDASVLHNLKQRYYAKLIYGKFIRIHFGPSGKLAGADIETYLLEKARVISQQTLERSYHIFYQMMSGSVSGLKEMLLLSNNIHDYYFVSQGKTTIPGLDDGEELLITDQAFDVLGFTQEEKNDIYKITAAVMHMGGMKFKQRGREEQAEADGTEEGERVAKLLGCDCADLYKNLLKPRIKVGNEFVTQGRNKDQVAYSVGAMSKAMFDRLFKWLVKKCNETLDTQQKRQHFIGVLDIAGFEIFDYNGFEQLCINFTNEKLQQFFNHHMFVLEQEEYKKEGIVWQFIDFGMDLAACIELIEKFNSFEQLCINFTNEKLQQFFNHHMFVLEQEEYTKEGIQWEFIDFGMDLLACIELIEKYNGFEQLCINFTNEKLQQFFNHHMFVLEQEEYKKEGIDWEFIDFGMDLAACIELIEKFNSFEQLCINFTNEKLQQFFNHHMFILEQEEYKREGIEWTFIDFGMDLQQTIDLIEKPMGILSILEEESMFPKATDKTFEEKLNNNHLGKSPNYLKPKPPKPGQQAAHFAIGHYAGNVPYNITGWLEKNKDPLNDTVVDQFKKSSNKLLIEIFADHPGQSGDAGGGGGGKGGRGKKGGGFSTVSSSYREQLNNLMTTLRATQPHFVRCIIPNEMKQPGVIDSHLVMHQLTCNGVLEGIRICRKGFPNRMVYPDFKLRYMILAPAAMAAEADPKKAAAKCFEEIGLDPDMYKILAPQAVEKVGNDPKKAAAAILEASGLEADQYKILCANAIKEPCDPQKATQLILDAINLEPELYRMGLTKVFFRAGVLGQMEEFRDERLSKIVSWMQAFIRGYLTRKDYKKLQEQRLALVVVQRNLRKYLQLRTWPWWKLWQKVKPLLNATRIEDELAMQNLVKYSHDEQDILAVSENFVIK</sequence>
<evidence type="ECO:0000313" key="12">
    <source>
        <dbReference type="EMBL" id="KOX75395.1"/>
    </source>
</evidence>
<dbReference type="STRING" id="166423.A0A0M9A1G5"/>
<evidence type="ECO:0000259" key="10">
    <source>
        <dbReference type="PROSITE" id="PS51456"/>
    </source>
</evidence>
<keyword evidence="7 8" id="KW-0009">Actin-binding</keyword>
<dbReference type="InterPro" id="IPR027417">
    <property type="entry name" value="P-loop_NTPase"/>
</dbReference>
<dbReference type="PANTHER" id="PTHR13140:SF857">
    <property type="entry name" value="MYOSIN-11"/>
    <property type="match status" value="1"/>
</dbReference>
<evidence type="ECO:0000256" key="5">
    <source>
        <dbReference type="ARBA" id="ARBA00023123"/>
    </source>
</evidence>
<dbReference type="Gene3D" id="3.40.850.10">
    <property type="entry name" value="Kinesin motor domain"/>
    <property type="match status" value="3"/>
</dbReference>
<dbReference type="GO" id="GO:0048513">
    <property type="term" value="P:animal organ development"/>
    <property type="evidence" value="ECO:0007669"/>
    <property type="project" value="UniProtKB-ARBA"/>
</dbReference>
<dbReference type="Pfam" id="PF02736">
    <property type="entry name" value="Myosin_N"/>
    <property type="match status" value="1"/>
</dbReference>
<dbReference type="Gene3D" id="3.30.70.1590">
    <property type="match status" value="1"/>
</dbReference>
<evidence type="ECO:0000256" key="6">
    <source>
        <dbReference type="ARBA" id="ARBA00023175"/>
    </source>
</evidence>
<dbReference type="GO" id="GO:0007298">
    <property type="term" value="P:border follicle cell migration"/>
    <property type="evidence" value="ECO:0007669"/>
    <property type="project" value="UniProtKB-ARBA"/>
</dbReference>
<dbReference type="PRINTS" id="PR00193">
    <property type="entry name" value="MYOSINHEAVY"/>
</dbReference>
<dbReference type="GO" id="GO:0007424">
    <property type="term" value="P:open tracheal system development"/>
    <property type="evidence" value="ECO:0007669"/>
    <property type="project" value="UniProtKB-ARBA"/>
</dbReference>
<dbReference type="GO" id="GO:0005524">
    <property type="term" value="F:ATP binding"/>
    <property type="evidence" value="ECO:0007669"/>
    <property type="project" value="UniProtKB-KW"/>
</dbReference>
<feature type="domain" description="Myosin N-terminal SH3-like" evidence="11">
    <location>
        <begin position="33"/>
        <end position="82"/>
    </location>
</feature>
<dbReference type="InterPro" id="IPR000048">
    <property type="entry name" value="IQ_motif_EF-hand-BS"/>
</dbReference>
<evidence type="ECO:0000256" key="7">
    <source>
        <dbReference type="ARBA" id="ARBA00023203"/>
    </source>
</evidence>
<comment type="caution">
    <text evidence="8">Lacks conserved residue(s) required for the propagation of feature annotation.</text>
</comment>
<dbReference type="GO" id="GO:0045214">
    <property type="term" value="P:sarcomere organization"/>
    <property type="evidence" value="ECO:0007669"/>
    <property type="project" value="UniProtKB-ARBA"/>
</dbReference>
<evidence type="ECO:0000256" key="9">
    <source>
        <dbReference type="SAM" id="MobiDB-lite"/>
    </source>
</evidence>
<dbReference type="FunFam" id="1.20.120.720:FF:000001">
    <property type="entry name" value="Myosin heavy chain, muscle"/>
    <property type="match status" value="1"/>
</dbReference>
<evidence type="ECO:0000256" key="1">
    <source>
        <dbReference type="ARBA" id="ARBA00008314"/>
    </source>
</evidence>
<dbReference type="GO" id="GO:0007015">
    <property type="term" value="P:actin filament organization"/>
    <property type="evidence" value="ECO:0007669"/>
    <property type="project" value="TreeGrafter"/>
</dbReference>
<keyword evidence="3" id="KW-0067">ATP-binding</keyword>
<feature type="compositionally biased region" description="Gly residues" evidence="9">
    <location>
        <begin position="759"/>
        <end position="769"/>
    </location>
</feature>
<feature type="region of interest" description="Disordered" evidence="9">
    <location>
        <begin position="757"/>
        <end position="780"/>
    </location>
</feature>
<dbReference type="InterPro" id="IPR008989">
    <property type="entry name" value="Myosin_S1_N"/>
</dbReference>
<evidence type="ECO:0000313" key="13">
    <source>
        <dbReference type="Proteomes" id="UP000053105"/>
    </source>
</evidence>
<protein>
    <submittedName>
        <fullName evidence="12">Myosin heavy chain, muscle</fullName>
    </submittedName>
</protein>
<evidence type="ECO:0000256" key="4">
    <source>
        <dbReference type="ARBA" id="ARBA00023054"/>
    </source>
</evidence>
<evidence type="ECO:0000256" key="3">
    <source>
        <dbReference type="ARBA" id="ARBA00022840"/>
    </source>
</evidence>
<dbReference type="Gene3D" id="4.10.270.10">
    <property type="entry name" value="Myosin, subunit A"/>
    <property type="match status" value="1"/>
</dbReference>
<dbReference type="Pfam" id="PF00063">
    <property type="entry name" value="Myosin_head"/>
    <property type="match status" value="4"/>
</dbReference>
<dbReference type="GO" id="GO:0030017">
    <property type="term" value="C:sarcomere"/>
    <property type="evidence" value="ECO:0007669"/>
    <property type="project" value="UniProtKB-ARBA"/>
</dbReference>
<dbReference type="GO" id="GO:0031033">
    <property type="term" value="P:myosin filament organization"/>
    <property type="evidence" value="ECO:0007669"/>
    <property type="project" value="UniProtKB-ARBA"/>
</dbReference>
<dbReference type="GO" id="GO:0042802">
    <property type="term" value="F:identical protein binding"/>
    <property type="evidence" value="ECO:0007669"/>
    <property type="project" value="UniProtKB-ARBA"/>
</dbReference>
<gene>
    <name evidence="12" type="ORF">WN51_12845</name>
</gene>
<dbReference type="GO" id="GO:0000146">
    <property type="term" value="F:microfilament motor activity"/>
    <property type="evidence" value="ECO:0007669"/>
    <property type="project" value="TreeGrafter"/>
</dbReference>
<dbReference type="Gene3D" id="1.20.58.530">
    <property type="match status" value="4"/>
</dbReference>
<evidence type="ECO:0000259" key="11">
    <source>
        <dbReference type="PROSITE" id="PS51844"/>
    </source>
</evidence>
<dbReference type="SMART" id="SM00015">
    <property type="entry name" value="IQ"/>
    <property type="match status" value="1"/>
</dbReference>
<keyword evidence="6" id="KW-0505">Motor protein</keyword>
<dbReference type="PROSITE" id="PS50096">
    <property type="entry name" value="IQ"/>
    <property type="match status" value="1"/>
</dbReference>
<accession>A0A0M9A1G5</accession>
<dbReference type="InterPro" id="IPR001609">
    <property type="entry name" value="Myosin_head_motor_dom-like"/>
</dbReference>
<feature type="region of interest" description="Actin-binding" evidence="8">
    <location>
        <begin position="789"/>
        <end position="811"/>
    </location>
</feature>
<organism evidence="12 13">
    <name type="scientific">Melipona quadrifasciata</name>
    <dbReference type="NCBI Taxonomy" id="166423"/>
    <lineage>
        <taxon>Eukaryota</taxon>
        <taxon>Metazoa</taxon>
        <taxon>Ecdysozoa</taxon>
        <taxon>Arthropoda</taxon>
        <taxon>Hexapoda</taxon>
        <taxon>Insecta</taxon>
        <taxon>Pterygota</taxon>
        <taxon>Neoptera</taxon>
        <taxon>Endopterygota</taxon>
        <taxon>Hymenoptera</taxon>
        <taxon>Apocrita</taxon>
        <taxon>Aculeata</taxon>
        <taxon>Apoidea</taxon>
        <taxon>Anthophila</taxon>
        <taxon>Apidae</taxon>
        <taxon>Melipona</taxon>
    </lineage>
</organism>
<dbReference type="AlphaFoldDB" id="A0A0M9A1G5"/>
<dbReference type="Gene3D" id="1.20.58.60">
    <property type="match status" value="1"/>
</dbReference>
<dbReference type="SUPFAM" id="SSF52540">
    <property type="entry name" value="P-loop containing nucleoside triphosphate hydrolases"/>
    <property type="match status" value="5"/>
</dbReference>
<dbReference type="OrthoDB" id="6108017at2759"/>